<dbReference type="GO" id="GO:0042956">
    <property type="term" value="P:maltodextrin transmembrane transport"/>
    <property type="evidence" value="ECO:0007669"/>
    <property type="project" value="TreeGrafter"/>
</dbReference>
<protein>
    <submittedName>
        <fullName evidence="4">Extracellular solute-binding protein</fullName>
    </submittedName>
</protein>
<dbReference type="KEGG" id="grc:GI584_20080"/>
<keyword evidence="2" id="KW-0813">Transport</keyword>
<dbReference type="InterPro" id="IPR006059">
    <property type="entry name" value="SBP"/>
</dbReference>
<dbReference type="Gene3D" id="3.40.190.10">
    <property type="entry name" value="Periplasmic binding protein-like II"/>
    <property type="match status" value="2"/>
</dbReference>
<reference evidence="4 5" key="1">
    <citation type="submission" date="2019-11" db="EMBL/GenBank/DDBJ databases">
        <title>Gracilibacillus salitolerans sp. nov., a moderate halophile isolated from a saline soil in northwest China.</title>
        <authorList>
            <person name="Gan L."/>
        </authorList>
    </citation>
    <scope>NUCLEOTIDE SEQUENCE [LARGE SCALE GENOMIC DNA]</scope>
    <source>
        <strain evidence="4 5">SCU50</strain>
    </source>
</reference>
<organism evidence="4 5">
    <name type="scientific">Gracilibacillus salitolerans</name>
    <dbReference type="NCBI Taxonomy" id="2663022"/>
    <lineage>
        <taxon>Bacteria</taxon>
        <taxon>Bacillati</taxon>
        <taxon>Bacillota</taxon>
        <taxon>Bacilli</taxon>
        <taxon>Bacillales</taxon>
        <taxon>Bacillaceae</taxon>
        <taxon>Gracilibacillus</taxon>
    </lineage>
</organism>
<dbReference type="Pfam" id="PF01547">
    <property type="entry name" value="SBP_bac_1"/>
    <property type="match status" value="1"/>
</dbReference>
<dbReference type="Proteomes" id="UP000339690">
    <property type="component" value="Chromosome"/>
</dbReference>
<dbReference type="CDD" id="cd14748">
    <property type="entry name" value="PBP2_UgpB"/>
    <property type="match status" value="1"/>
</dbReference>
<evidence type="ECO:0000313" key="4">
    <source>
        <dbReference type="EMBL" id="QGH36201.1"/>
    </source>
</evidence>
<dbReference type="AlphaFoldDB" id="A0A5Q2TPU6"/>
<dbReference type="GO" id="GO:0055052">
    <property type="term" value="C:ATP-binding cassette (ABC) transporter complex, substrate-binding subunit-containing"/>
    <property type="evidence" value="ECO:0007669"/>
    <property type="project" value="TreeGrafter"/>
</dbReference>
<dbReference type="EMBL" id="CP045915">
    <property type="protein sequence ID" value="QGH36201.1"/>
    <property type="molecule type" value="Genomic_DNA"/>
</dbReference>
<dbReference type="SUPFAM" id="SSF53850">
    <property type="entry name" value="Periplasmic binding protein-like II"/>
    <property type="match status" value="1"/>
</dbReference>
<comment type="similarity">
    <text evidence="1">Belongs to the bacterial solute-binding protein 1 family.</text>
</comment>
<dbReference type="PANTHER" id="PTHR30061:SF50">
    <property type="entry name" value="MALTOSE_MALTODEXTRIN-BINDING PERIPLASMIC PROTEIN"/>
    <property type="match status" value="1"/>
</dbReference>
<dbReference type="GO" id="GO:0015768">
    <property type="term" value="P:maltose transport"/>
    <property type="evidence" value="ECO:0007669"/>
    <property type="project" value="TreeGrafter"/>
</dbReference>
<evidence type="ECO:0000256" key="1">
    <source>
        <dbReference type="ARBA" id="ARBA00008520"/>
    </source>
</evidence>
<sequence>MFNFNCMRLPFLMISIFILFFIFGCSTEESDSSAENNETASNDEQSEDDVTKLTYWHNWETGPGGEEIQQSVAAFNKAHPNIEVEPVYVAADGGDSVSSKLVTAVAGGNPPDVMLASRYGIAEYMDSLTLLNDLAERDGIDGDIYYDWAWGESTFEGDILGLPYDGTSRALYYNKDHFAEAGLDPEDPPTTIEELEDAARQLTEQEDGRFNQFGLIPWLGEGWLYSWGWSFGGEFVDESNQVTANNPQVVEALEWMTGFATELGAQNVLSFANSQGSNAQDPFISEQVSMVVQGNWVMAQIEEYNPDLNYGVSYIPTPTGDDFTTFLGGRALIIPKGVEGDRLEAAWEFVKWLSSTEEGQKHKEIKGEYSVLPEVNDELFGDIPNHQPFLDVLPNGRHRPVVLAGNMMWDELAKAPDLVLDGQGTPQEILDRVNETINNAIEQEEARRE</sequence>
<proteinExistence type="inferred from homology"/>
<keyword evidence="5" id="KW-1185">Reference proteome</keyword>
<dbReference type="RefSeq" id="WP_153792375.1">
    <property type="nucleotide sequence ID" value="NZ_CP045915.1"/>
</dbReference>
<accession>A0A5Q2TPU6</accession>
<dbReference type="PANTHER" id="PTHR30061">
    <property type="entry name" value="MALTOSE-BINDING PERIPLASMIC PROTEIN"/>
    <property type="match status" value="1"/>
</dbReference>
<gene>
    <name evidence="4" type="ORF">GI584_20080</name>
</gene>
<evidence type="ECO:0000313" key="5">
    <source>
        <dbReference type="Proteomes" id="UP000339690"/>
    </source>
</evidence>
<dbReference type="GO" id="GO:1901982">
    <property type="term" value="F:maltose binding"/>
    <property type="evidence" value="ECO:0007669"/>
    <property type="project" value="TreeGrafter"/>
</dbReference>
<evidence type="ECO:0000256" key="3">
    <source>
        <dbReference type="ARBA" id="ARBA00022729"/>
    </source>
</evidence>
<evidence type="ECO:0000256" key="2">
    <source>
        <dbReference type="ARBA" id="ARBA00022448"/>
    </source>
</evidence>
<name>A0A5Q2TPU6_9BACI</name>
<keyword evidence="3" id="KW-0732">Signal</keyword>